<reference evidence="1" key="1">
    <citation type="submission" date="2014-11" db="EMBL/GenBank/DDBJ databases">
        <authorList>
            <person name="Amaro Gonzalez C."/>
        </authorList>
    </citation>
    <scope>NUCLEOTIDE SEQUENCE</scope>
</reference>
<dbReference type="AlphaFoldDB" id="A0A0E9P980"/>
<organism evidence="1">
    <name type="scientific">Anguilla anguilla</name>
    <name type="common">European freshwater eel</name>
    <name type="synonym">Muraena anguilla</name>
    <dbReference type="NCBI Taxonomy" id="7936"/>
    <lineage>
        <taxon>Eukaryota</taxon>
        <taxon>Metazoa</taxon>
        <taxon>Chordata</taxon>
        <taxon>Craniata</taxon>
        <taxon>Vertebrata</taxon>
        <taxon>Euteleostomi</taxon>
        <taxon>Actinopterygii</taxon>
        <taxon>Neopterygii</taxon>
        <taxon>Teleostei</taxon>
        <taxon>Anguilliformes</taxon>
        <taxon>Anguillidae</taxon>
        <taxon>Anguilla</taxon>
    </lineage>
</organism>
<accession>A0A0E9P980</accession>
<sequence>MLFPFLNGNFRTLERLKLGEASPIFFFR</sequence>
<reference evidence="1" key="2">
    <citation type="journal article" date="2015" name="Fish Shellfish Immunol.">
        <title>Early steps in the European eel (Anguilla anguilla)-Vibrio vulnificus interaction in the gills: Role of the RtxA13 toxin.</title>
        <authorList>
            <person name="Callol A."/>
            <person name="Pajuelo D."/>
            <person name="Ebbesson L."/>
            <person name="Teles M."/>
            <person name="MacKenzie S."/>
            <person name="Amaro C."/>
        </authorList>
    </citation>
    <scope>NUCLEOTIDE SEQUENCE</scope>
</reference>
<protein>
    <submittedName>
        <fullName evidence="1">Uncharacterized protein</fullName>
    </submittedName>
</protein>
<dbReference type="EMBL" id="GBXM01107755">
    <property type="protein sequence ID" value="JAH00822.1"/>
    <property type="molecule type" value="Transcribed_RNA"/>
</dbReference>
<evidence type="ECO:0000313" key="1">
    <source>
        <dbReference type="EMBL" id="JAH00822.1"/>
    </source>
</evidence>
<name>A0A0E9P980_ANGAN</name>
<proteinExistence type="predicted"/>